<reference evidence="1 2" key="1">
    <citation type="submission" date="2020-04" db="EMBL/GenBank/DDBJ databases">
        <authorList>
            <consortium name="Genoscope - CEA"/>
            <person name="William W."/>
        </authorList>
    </citation>
    <scope>NUCLEOTIDE SEQUENCE [LARGE SCALE GENOMIC DNA]</scope>
    <source>
        <strain evidence="1 2">SG7</strain>
    </source>
</reference>
<sequence length="38" mass="4463">MSIKPDMNPIEKIKIVNIIGRFFMVSQADLNQIFKLRN</sequence>
<gene>
    <name evidence="1" type="ORF">MLAUSG7_0899</name>
</gene>
<keyword evidence="2" id="KW-1185">Reference proteome</keyword>
<proteinExistence type="predicted"/>
<evidence type="ECO:0000313" key="1">
    <source>
        <dbReference type="EMBL" id="CAB3288787.1"/>
    </source>
</evidence>
<name>A0A8D6SUR9_9EURY</name>
<accession>A0A8D6SUR9</accession>
<organism evidence="1 2">
    <name type="scientific">Methanocaldococcus lauensis</name>
    <dbReference type="NCBI Taxonomy" id="2546128"/>
    <lineage>
        <taxon>Archaea</taxon>
        <taxon>Methanobacteriati</taxon>
        <taxon>Methanobacteriota</taxon>
        <taxon>Methanomada group</taxon>
        <taxon>Methanococci</taxon>
        <taxon>Methanococcales</taxon>
        <taxon>Methanocaldococcaceae</taxon>
        <taxon>Methanocaldococcus</taxon>
    </lineage>
</organism>
<dbReference type="AlphaFoldDB" id="A0A8D6SUR9"/>
<protein>
    <submittedName>
        <fullName evidence="1">Uncharacterized protein</fullName>
    </submittedName>
</protein>
<dbReference type="EMBL" id="LR792632">
    <property type="protein sequence ID" value="CAB3288787.1"/>
    <property type="molecule type" value="Genomic_DNA"/>
</dbReference>
<evidence type="ECO:0000313" key="2">
    <source>
        <dbReference type="Proteomes" id="UP000679213"/>
    </source>
</evidence>
<dbReference type="Proteomes" id="UP000679213">
    <property type="component" value="Chromosome I"/>
</dbReference>
<dbReference type="KEGG" id="mesg:MLAUSG7_0899"/>